<proteinExistence type="predicted"/>
<dbReference type="AlphaFoldDB" id="A0A1W2G5G7"/>
<feature type="chain" id="PRO_5012619373" description="MetA-pathway of phenol degradation" evidence="1">
    <location>
        <begin position="19"/>
        <end position="358"/>
    </location>
</feature>
<accession>A0A1W2G5G7</accession>
<evidence type="ECO:0000313" key="2">
    <source>
        <dbReference type="EMBL" id="SMD31843.1"/>
    </source>
</evidence>
<feature type="signal peptide" evidence="1">
    <location>
        <begin position="1"/>
        <end position="18"/>
    </location>
</feature>
<dbReference type="EMBL" id="FWYF01000001">
    <property type="protein sequence ID" value="SMD31843.1"/>
    <property type="molecule type" value="Genomic_DNA"/>
</dbReference>
<dbReference type="OrthoDB" id="976234at2"/>
<evidence type="ECO:0000256" key="1">
    <source>
        <dbReference type="SAM" id="SignalP"/>
    </source>
</evidence>
<organism evidence="2 3">
    <name type="scientific">Reichenbachiella faecimaris</name>
    <dbReference type="NCBI Taxonomy" id="692418"/>
    <lineage>
        <taxon>Bacteria</taxon>
        <taxon>Pseudomonadati</taxon>
        <taxon>Bacteroidota</taxon>
        <taxon>Cytophagia</taxon>
        <taxon>Cytophagales</taxon>
        <taxon>Reichenbachiellaceae</taxon>
        <taxon>Reichenbachiella</taxon>
    </lineage>
</organism>
<dbReference type="RefSeq" id="WP_084370539.1">
    <property type="nucleotide sequence ID" value="NZ_FWYF01000001.1"/>
</dbReference>
<sequence length="358" mass="41708">MKFRLLLYITLFSAVAKAQEYPIDPDDIYRPPARAILNQFSITVTTGYNSTNYSHDLSGFWYLQSASQQFISPDLGEPLGEEFDVYDNWFNNPVLAQAVVLIDTFDVPYPPLSNPVNNPLLIRDLVPYHADSIGLGFEGRGWGIPINLAVRYNYQKFRVGLGLSLEFHTIKSLSPTRDDLGIRNYEPNFKKAVFFSYYMNLGYRFYDFWDWSFAGELEFGKQKMGKNWNSSLMNQSLFFNLGVSIEKNLSEYFRIVIKPSYDFKNYGINVPETGLNIQHKNPAFEVNFGVSITIPELRRSPMKSDHVQLKHLYTDPQTGRVEEVRGQPIWKKQNPKVGENHRKLWRYKFRNRKKLNPY</sequence>
<keyword evidence="3" id="KW-1185">Reference proteome</keyword>
<dbReference type="Proteomes" id="UP000192472">
    <property type="component" value="Unassembled WGS sequence"/>
</dbReference>
<evidence type="ECO:0008006" key="4">
    <source>
        <dbReference type="Google" id="ProtNLM"/>
    </source>
</evidence>
<name>A0A1W2G5G7_REIFA</name>
<reference evidence="2 3" key="1">
    <citation type="submission" date="2017-04" db="EMBL/GenBank/DDBJ databases">
        <authorList>
            <person name="Afonso C.L."/>
            <person name="Miller P.J."/>
            <person name="Scott M.A."/>
            <person name="Spackman E."/>
            <person name="Goraichik I."/>
            <person name="Dimitrov K.M."/>
            <person name="Suarez D.L."/>
            <person name="Swayne D.E."/>
        </authorList>
    </citation>
    <scope>NUCLEOTIDE SEQUENCE [LARGE SCALE GENOMIC DNA]</scope>
    <source>
        <strain evidence="2 3">DSM 26133</strain>
    </source>
</reference>
<protein>
    <recommendedName>
        <fullName evidence="4">MetA-pathway of phenol degradation</fullName>
    </recommendedName>
</protein>
<evidence type="ECO:0000313" key="3">
    <source>
        <dbReference type="Proteomes" id="UP000192472"/>
    </source>
</evidence>
<gene>
    <name evidence="2" type="ORF">SAMN04488029_0181</name>
</gene>
<keyword evidence="1" id="KW-0732">Signal</keyword>
<dbReference type="STRING" id="692418.SAMN04488029_0181"/>